<dbReference type="GO" id="GO:0004693">
    <property type="term" value="F:cyclin-dependent protein serine/threonine kinase activity"/>
    <property type="evidence" value="ECO:0007669"/>
    <property type="project" value="TreeGrafter"/>
</dbReference>
<evidence type="ECO:0000259" key="8">
    <source>
        <dbReference type="PROSITE" id="PS50011"/>
    </source>
</evidence>
<dbReference type="Gene3D" id="1.10.510.10">
    <property type="entry name" value="Transferase(Phosphotransferase) domain 1"/>
    <property type="match status" value="1"/>
</dbReference>
<keyword evidence="7" id="KW-0472">Membrane</keyword>
<dbReference type="SUPFAM" id="SSF56112">
    <property type="entry name" value="Protein kinase-like (PK-like)"/>
    <property type="match status" value="1"/>
</dbReference>
<dbReference type="GO" id="GO:0005524">
    <property type="term" value="F:ATP binding"/>
    <property type="evidence" value="ECO:0007669"/>
    <property type="project" value="UniProtKB-KW"/>
</dbReference>
<keyword evidence="2" id="KW-0808">Transferase</keyword>
<feature type="transmembrane region" description="Helical" evidence="7">
    <location>
        <begin position="20"/>
        <end position="42"/>
    </location>
</feature>
<dbReference type="InterPro" id="IPR000719">
    <property type="entry name" value="Prot_kinase_dom"/>
</dbReference>
<evidence type="ECO:0000256" key="7">
    <source>
        <dbReference type="SAM" id="Phobius"/>
    </source>
</evidence>
<comment type="caution">
    <text evidence="9">The sequence shown here is derived from an EMBL/GenBank/DDBJ whole genome shotgun (WGS) entry which is preliminary data.</text>
</comment>
<gene>
    <name evidence="9" type="ORF">AMORRO_LOCUS13946</name>
</gene>
<keyword evidence="3" id="KW-0547">Nucleotide-binding</keyword>
<dbReference type="PANTHER" id="PTHR24056">
    <property type="entry name" value="CELL DIVISION PROTEIN KINASE"/>
    <property type="match status" value="1"/>
</dbReference>
<evidence type="ECO:0000256" key="6">
    <source>
        <dbReference type="ARBA" id="ARBA00041823"/>
    </source>
</evidence>
<dbReference type="GO" id="GO:0016592">
    <property type="term" value="C:mediator complex"/>
    <property type="evidence" value="ECO:0007669"/>
    <property type="project" value="TreeGrafter"/>
</dbReference>
<keyword evidence="4" id="KW-0418">Kinase</keyword>
<feature type="non-terminal residue" evidence="9">
    <location>
        <position position="152"/>
    </location>
</feature>
<sequence length="152" mass="17724">VVVTIWYRAPELLLGAKHYMVAIDIWAVGCIFAELLTLRPIFKGEEAKMDSKKQVPFQKSQLTKIFEVLGKPTKEQWSTIDFQPDYSNLNSFNAKQYPNRLREFYQNYCSSKSDLGYGLLSQMLEYDPLKRITAKDALKHPYFEEDPKPSFE</sequence>
<keyword evidence="7" id="KW-1133">Transmembrane helix</keyword>
<dbReference type="PANTHER" id="PTHR24056:SF495">
    <property type="entry name" value="CYCLIN-DEPENDENT KINASE 8-RELATED"/>
    <property type="match status" value="1"/>
</dbReference>
<dbReference type="PROSITE" id="PS50011">
    <property type="entry name" value="PROTEIN_KINASE_DOM"/>
    <property type="match status" value="1"/>
</dbReference>
<dbReference type="OrthoDB" id="6284126at2759"/>
<feature type="domain" description="Protein kinase" evidence="8">
    <location>
        <begin position="1"/>
        <end position="143"/>
    </location>
</feature>
<evidence type="ECO:0000256" key="1">
    <source>
        <dbReference type="ARBA" id="ARBA00022527"/>
    </source>
</evidence>
<dbReference type="EMBL" id="CAJVPV010025865">
    <property type="protein sequence ID" value="CAG8730034.1"/>
    <property type="molecule type" value="Genomic_DNA"/>
</dbReference>
<name>A0A9N9ICM1_9GLOM</name>
<dbReference type="AlphaFoldDB" id="A0A9N9ICM1"/>
<keyword evidence="10" id="KW-1185">Reference proteome</keyword>
<keyword evidence="7" id="KW-0812">Transmembrane</keyword>
<proteinExistence type="predicted"/>
<evidence type="ECO:0000256" key="4">
    <source>
        <dbReference type="ARBA" id="ARBA00022777"/>
    </source>
</evidence>
<accession>A0A9N9ICM1</accession>
<evidence type="ECO:0000313" key="10">
    <source>
        <dbReference type="Proteomes" id="UP000789342"/>
    </source>
</evidence>
<reference evidence="9" key="1">
    <citation type="submission" date="2021-06" db="EMBL/GenBank/DDBJ databases">
        <authorList>
            <person name="Kallberg Y."/>
            <person name="Tangrot J."/>
            <person name="Rosling A."/>
        </authorList>
    </citation>
    <scope>NUCLEOTIDE SEQUENCE</scope>
    <source>
        <strain evidence="9">CL551</strain>
    </source>
</reference>
<keyword evidence="1" id="KW-0723">Serine/threonine-protein kinase</keyword>
<dbReference type="Pfam" id="PF00069">
    <property type="entry name" value="Pkinase"/>
    <property type="match status" value="1"/>
</dbReference>
<dbReference type="InterPro" id="IPR011009">
    <property type="entry name" value="Kinase-like_dom_sf"/>
</dbReference>
<dbReference type="Proteomes" id="UP000789342">
    <property type="component" value="Unassembled WGS sequence"/>
</dbReference>
<evidence type="ECO:0000256" key="3">
    <source>
        <dbReference type="ARBA" id="ARBA00022741"/>
    </source>
</evidence>
<evidence type="ECO:0000256" key="2">
    <source>
        <dbReference type="ARBA" id="ARBA00022679"/>
    </source>
</evidence>
<evidence type="ECO:0000256" key="5">
    <source>
        <dbReference type="ARBA" id="ARBA00022840"/>
    </source>
</evidence>
<keyword evidence="5" id="KW-0067">ATP-binding</keyword>
<protein>
    <recommendedName>
        <fullName evidence="6">Cyclin-dependent kinase 8</fullName>
    </recommendedName>
</protein>
<organism evidence="9 10">
    <name type="scientific">Acaulospora morrowiae</name>
    <dbReference type="NCBI Taxonomy" id="94023"/>
    <lineage>
        <taxon>Eukaryota</taxon>
        <taxon>Fungi</taxon>
        <taxon>Fungi incertae sedis</taxon>
        <taxon>Mucoromycota</taxon>
        <taxon>Glomeromycotina</taxon>
        <taxon>Glomeromycetes</taxon>
        <taxon>Diversisporales</taxon>
        <taxon>Acaulosporaceae</taxon>
        <taxon>Acaulospora</taxon>
    </lineage>
</organism>
<evidence type="ECO:0000313" key="9">
    <source>
        <dbReference type="EMBL" id="CAG8730034.1"/>
    </source>
</evidence>
<dbReference type="InterPro" id="IPR050108">
    <property type="entry name" value="CDK"/>
</dbReference>
<dbReference type="SMART" id="SM00220">
    <property type="entry name" value="S_TKc"/>
    <property type="match status" value="1"/>
</dbReference>